<sequence length="648" mass="74132">MALLTDPGAGSGKIIQFLLKWERPLCFCLYVSGIVWILLLALPIFNDINNYFSENALLPGLVTKESNLEQIAKQYYVHLLHEMKRYPDNMPYTWLLATLNQLHLDVFTHNFTLIYPFQEQEFTGQNIYGIMRAPRAASTEAIVISVPFRPINSIYLDTAPSVALLLAFAKFCRRQKYWAKDIVFLITEHEQLGIQAWLDAYHGVTSGTEGILVSGDLSGRAGSIQTAINLELHSMKEKNMYIYLILSLYKYVEGLNGRLPNLDLFNLAQNMIAKEGIRQSFQRRFDVKYKNKFKNWWYHFKTLLMMITTQASGIPTGNHGLFHRFGIEAITLEGFEKAGQQSSGGNIYQVGRIVESIVRSLNNLLERFHQSFFFYLLPSTDTYISIGLYIRSLVLIIAGIFVKAFSMWQRLQVSTAVENKTSTAEEYKKSTTVKRPKNDGFDIGVITSEILWAHICGIVIATSPFALTYFGRKTNFRTEDSIYFGFMAITVLTLMWPLYSRRQMKYKNAALVCVIVLIELGTILMCIAMHNFSLALLIAVVYVPAILAITPQQRSTKFRKIISSLWILLHPFMISSIIVICYTYVHFSTDPFLLILFRGYRAAKQAFVFSIIDSVIYGNWLYNVIVSTMLPIWLLFWNILCSKSSVHS</sequence>
<dbReference type="PANTHER" id="PTHR13304:SF0">
    <property type="entry name" value="GLYCOSYLPHOSPHATIDYLINOSITOL ANCHOR ATTACHMENT 1 PROTEIN"/>
    <property type="match status" value="1"/>
</dbReference>
<feature type="transmembrane region" description="Helical" evidence="1">
    <location>
        <begin position="531"/>
        <end position="549"/>
    </location>
</feature>
<evidence type="ECO:0000313" key="2">
    <source>
        <dbReference type="EMBL" id="KOC60304.1"/>
    </source>
</evidence>
<accession>A0A0L7QNZ5</accession>
<name>A0A0L7QNZ5_9HYME</name>
<feature type="transmembrane region" description="Helical" evidence="1">
    <location>
        <begin position="506"/>
        <end position="525"/>
    </location>
</feature>
<dbReference type="GO" id="GO:0042765">
    <property type="term" value="C:GPI-anchor transamidase complex"/>
    <property type="evidence" value="ECO:0007669"/>
    <property type="project" value="InterPro"/>
</dbReference>
<evidence type="ECO:0000313" key="3">
    <source>
        <dbReference type="Proteomes" id="UP000053825"/>
    </source>
</evidence>
<dbReference type="EMBL" id="KQ414843">
    <property type="protein sequence ID" value="KOC60304.1"/>
    <property type="molecule type" value="Genomic_DNA"/>
</dbReference>
<dbReference type="STRING" id="597456.A0A0L7QNZ5"/>
<dbReference type="PIRSF" id="PIRSF036762">
    <property type="entry name" value="GAA1"/>
    <property type="match status" value="1"/>
</dbReference>
<keyword evidence="3" id="KW-1185">Reference proteome</keyword>
<reference evidence="2 3" key="1">
    <citation type="submission" date="2015-07" db="EMBL/GenBank/DDBJ databases">
        <title>The genome of Habropoda laboriosa.</title>
        <authorList>
            <person name="Pan H."/>
            <person name="Kapheim K."/>
        </authorList>
    </citation>
    <scope>NUCLEOTIDE SEQUENCE [LARGE SCALE GENOMIC DNA]</scope>
    <source>
        <strain evidence="2">0110345459</strain>
    </source>
</reference>
<dbReference type="Gene3D" id="3.40.630.10">
    <property type="entry name" value="Zn peptidases"/>
    <property type="match status" value="1"/>
</dbReference>
<feature type="transmembrane region" description="Helical" evidence="1">
    <location>
        <begin position="561"/>
        <end position="585"/>
    </location>
</feature>
<dbReference type="PANTHER" id="PTHR13304">
    <property type="entry name" value="GLYCOSYLPHOSPHATIDYLINOSITOL ANCHOR ATTACHMENT 1 PROTEIN"/>
    <property type="match status" value="1"/>
</dbReference>
<feature type="transmembrane region" description="Helical" evidence="1">
    <location>
        <begin position="620"/>
        <end position="640"/>
    </location>
</feature>
<gene>
    <name evidence="2" type="ORF">WH47_08676</name>
</gene>
<organism evidence="2 3">
    <name type="scientific">Habropoda laboriosa</name>
    <dbReference type="NCBI Taxonomy" id="597456"/>
    <lineage>
        <taxon>Eukaryota</taxon>
        <taxon>Metazoa</taxon>
        <taxon>Ecdysozoa</taxon>
        <taxon>Arthropoda</taxon>
        <taxon>Hexapoda</taxon>
        <taxon>Insecta</taxon>
        <taxon>Pterygota</taxon>
        <taxon>Neoptera</taxon>
        <taxon>Endopterygota</taxon>
        <taxon>Hymenoptera</taxon>
        <taxon>Apocrita</taxon>
        <taxon>Aculeata</taxon>
        <taxon>Apoidea</taxon>
        <taxon>Anthophila</taxon>
        <taxon>Apidae</taxon>
        <taxon>Habropoda</taxon>
    </lineage>
</organism>
<dbReference type="GO" id="GO:0016255">
    <property type="term" value="P:attachment of GPI anchor to protein"/>
    <property type="evidence" value="ECO:0007669"/>
    <property type="project" value="TreeGrafter"/>
</dbReference>
<keyword evidence="1" id="KW-1133">Transmembrane helix</keyword>
<dbReference type="Pfam" id="PF04114">
    <property type="entry name" value="Gaa1"/>
    <property type="match status" value="1"/>
</dbReference>
<protein>
    <submittedName>
        <fullName evidence="2">Glycosylphosphatidylinositol anchor attachment 1 protein</fullName>
    </submittedName>
</protein>
<feature type="transmembrane region" description="Helical" evidence="1">
    <location>
        <begin position="383"/>
        <end position="402"/>
    </location>
</feature>
<dbReference type="InterPro" id="IPR007246">
    <property type="entry name" value="Gaa1"/>
</dbReference>
<feature type="transmembrane region" description="Helical" evidence="1">
    <location>
        <begin position="482"/>
        <end position="499"/>
    </location>
</feature>
<proteinExistence type="predicted"/>
<keyword evidence="1" id="KW-0812">Transmembrane</keyword>
<feature type="transmembrane region" description="Helical" evidence="1">
    <location>
        <begin position="25"/>
        <end position="45"/>
    </location>
</feature>
<dbReference type="AlphaFoldDB" id="A0A0L7QNZ5"/>
<evidence type="ECO:0000256" key="1">
    <source>
        <dbReference type="SAM" id="Phobius"/>
    </source>
</evidence>
<dbReference type="OrthoDB" id="445301at2759"/>
<dbReference type="Proteomes" id="UP000053825">
    <property type="component" value="Unassembled WGS sequence"/>
</dbReference>
<feature type="transmembrane region" description="Helical" evidence="1">
    <location>
        <begin position="450"/>
        <end position="470"/>
    </location>
</feature>
<keyword evidence="1" id="KW-0472">Membrane</keyword>